<keyword evidence="2" id="KW-1185">Reference proteome</keyword>
<comment type="caution">
    <text evidence="1">The sequence shown here is derived from an EMBL/GenBank/DDBJ whole genome shotgun (WGS) entry which is preliminary data.</text>
</comment>
<dbReference type="EMBL" id="LNZH02000199">
    <property type="protein sequence ID" value="OCB86674.1"/>
    <property type="molecule type" value="Genomic_DNA"/>
</dbReference>
<sequence length="389" mass="45291">MSKPKIPPTAYGYSLWKQHSSKDVHVQYFSYNFKEINEKHVKDQEESKTDRDREVEKQVLWASCSITITEASSHRFVYDTHKRELSATYSGCVQTCVVDALVDMMQESIKDISAIDDRPHYHTNAVSYLFQSPADEKERYRLVGDVLITTGSGPVFAIETATRHSYPSIKDKVKKWFLLPSISGVLLIHVNEGNGYWKPTFRPQDGEILLINSWAWLNFIVDINEEKIDLFDCSKPVTYDEHVWVGSMTCALELYERDLSSKSACAMTKRYEFIVPDRELNLEATEELRGFETRFSEIWEEAVDGTSLEGFRRFAFNWRRLAQVVAKTRLQLAYARYRTWFTKYEKSTTSTLGKRRRDDTVDASSQEACFPYLKRRSFPFTANLTSRYF</sequence>
<name>A0A9Q5NAQ8_SANBA</name>
<accession>A0A9Q5NAQ8</accession>
<dbReference type="AlphaFoldDB" id="A0A9Q5NAQ8"/>
<protein>
    <submittedName>
        <fullName evidence="1">Uncharacterized protein</fullName>
    </submittedName>
</protein>
<dbReference type="OrthoDB" id="10481032at2759"/>
<evidence type="ECO:0000313" key="1">
    <source>
        <dbReference type="EMBL" id="OCB86674.1"/>
    </source>
</evidence>
<organism evidence="1 2">
    <name type="scientific">Sanghuangporus baumii</name>
    <name type="common">Phellinus baumii</name>
    <dbReference type="NCBI Taxonomy" id="108892"/>
    <lineage>
        <taxon>Eukaryota</taxon>
        <taxon>Fungi</taxon>
        <taxon>Dikarya</taxon>
        <taxon>Basidiomycota</taxon>
        <taxon>Agaricomycotina</taxon>
        <taxon>Agaricomycetes</taxon>
        <taxon>Hymenochaetales</taxon>
        <taxon>Hymenochaetaceae</taxon>
        <taxon>Sanghuangporus</taxon>
    </lineage>
</organism>
<proteinExistence type="predicted"/>
<reference evidence="1" key="1">
    <citation type="submission" date="2016-06" db="EMBL/GenBank/DDBJ databases">
        <title>Draft Genome sequence of the fungus Inonotus baumii.</title>
        <authorList>
            <person name="Zhu H."/>
            <person name="Lin W."/>
        </authorList>
    </citation>
    <scope>NUCLEOTIDE SEQUENCE</scope>
    <source>
        <strain evidence="1">821</strain>
    </source>
</reference>
<evidence type="ECO:0000313" key="2">
    <source>
        <dbReference type="Proteomes" id="UP000757232"/>
    </source>
</evidence>
<dbReference type="Proteomes" id="UP000757232">
    <property type="component" value="Unassembled WGS sequence"/>
</dbReference>
<gene>
    <name evidence="1" type="ORF">A7U60_g6132</name>
</gene>